<dbReference type="SUPFAM" id="SSF52794">
    <property type="entry name" value="PTS system IIB component-like"/>
    <property type="match status" value="1"/>
</dbReference>
<comment type="caution">
    <text evidence="9">The sequence shown here is derived from an EMBL/GenBank/DDBJ whole genome shotgun (WGS) entry which is preliminary data.</text>
</comment>
<keyword evidence="10" id="KW-1185">Reference proteome</keyword>
<dbReference type="RefSeq" id="WP_307411432.1">
    <property type="nucleotide sequence ID" value="NZ_JAUSUR010000009.1"/>
</dbReference>
<feature type="domain" description="PTS EIIB type-3" evidence="8">
    <location>
        <begin position="1"/>
        <end position="102"/>
    </location>
</feature>
<keyword evidence="6" id="KW-0418">Kinase</keyword>
<dbReference type="InterPro" id="IPR013012">
    <property type="entry name" value="PTS_EIIB_3"/>
</dbReference>
<accession>A0ABU0E8I7</accession>
<evidence type="ECO:0000313" key="10">
    <source>
        <dbReference type="Proteomes" id="UP001230220"/>
    </source>
</evidence>
<dbReference type="PANTHER" id="PTHR34581">
    <property type="entry name" value="PTS SYSTEM N,N'-DIACETYLCHITOBIOSE-SPECIFIC EIIB COMPONENT"/>
    <property type="match status" value="1"/>
</dbReference>
<dbReference type="InterPro" id="IPR036095">
    <property type="entry name" value="PTS_EIIB-like_sf"/>
</dbReference>
<keyword evidence="4" id="KW-0808">Transferase</keyword>
<dbReference type="InterPro" id="IPR003501">
    <property type="entry name" value="PTS_EIIB_2/3"/>
</dbReference>
<gene>
    <name evidence="9" type="ORF">J2S15_003769</name>
</gene>
<evidence type="ECO:0000256" key="4">
    <source>
        <dbReference type="ARBA" id="ARBA00022679"/>
    </source>
</evidence>
<evidence type="ECO:0000256" key="6">
    <source>
        <dbReference type="ARBA" id="ARBA00022777"/>
    </source>
</evidence>
<keyword evidence="5" id="KW-0598">Phosphotransferase system</keyword>
<organism evidence="9 10">
    <name type="scientific">Breznakia pachnodae</name>
    <dbReference type="NCBI Taxonomy" id="265178"/>
    <lineage>
        <taxon>Bacteria</taxon>
        <taxon>Bacillati</taxon>
        <taxon>Bacillota</taxon>
        <taxon>Erysipelotrichia</taxon>
        <taxon>Erysipelotrichales</taxon>
        <taxon>Erysipelotrichaceae</taxon>
        <taxon>Breznakia</taxon>
    </lineage>
</organism>
<sequence>MKIVLVCAAGMSTSLIVVQMELNTREEDQIIAIPANELANRIDVCDVILVAPQLRYKMDTINKIGETYNVPVELIDMRSYGKMDGKMILQQAYGIVEKAKQGG</sequence>
<evidence type="ECO:0000256" key="2">
    <source>
        <dbReference type="ARBA" id="ARBA00022553"/>
    </source>
</evidence>
<keyword evidence="3" id="KW-0762">Sugar transport</keyword>
<evidence type="ECO:0000313" key="9">
    <source>
        <dbReference type="EMBL" id="MDQ0363008.1"/>
    </source>
</evidence>
<feature type="modified residue" description="Phosphocysteine; by EIIA" evidence="7">
    <location>
        <position position="7"/>
    </location>
</feature>
<dbReference type="PANTHER" id="PTHR34581:SF2">
    <property type="entry name" value="PTS SYSTEM N,N'-DIACETYLCHITOBIOSE-SPECIFIC EIIB COMPONENT"/>
    <property type="match status" value="1"/>
</dbReference>
<evidence type="ECO:0000256" key="7">
    <source>
        <dbReference type="PROSITE-ProRule" id="PRU00423"/>
    </source>
</evidence>
<proteinExistence type="predicted"/>
<dbReference type="CDD" id="cd05564">
    <property type="entry name" value="PTS_IIB_chitobiose_lichenan"/>
    <property type="match status" value="1"/>
</dbReference>
<name>A0ABU0E8I7_9FIRM</name>
<dbReference type="EMBL" id="JAUSUR010000009">
    <property type="protein sequence ID" value="MDQ0363008.1"/>
    <property type="molecule type" value="Genomic_DNA"/>
</dbReference>
<reference evidence="9 10" key="1">
    <citation type="submission" date="2023-07" db="EMBL/GenBank/DDBJ databases">
        <title>Genomic Encyclopedia of Type Strains, Phase IV (KMG-IV): sequencing the most valuable type-strain genomes for metagenomic binning, comparative biology and taxonomic classification.</title>
        <authorList>
            <person name="Goeker M."/>
        </authorList>
    </citation>
    <scope>NUCLEOTIDE SEQUENCE [LARGE SCALE GENOMIC DNA]</scope>
    <source>
        <strain evidence="9 10">DSM 16784</strain>
    </source>
</reference>
<keyword evidence="2" id="KW-0597">Phosphoprotein</keyword>
<evidence type="ECO:0000256" key="5">
    <source>
        <dbReference type="ARBA" id="ARBA00022683"/>
    </source>
</evidence>
<evidence type="ECO:0000256" key="3">
    <source>
        <dbReference type="ARBA" id="ARBA00022597"/>
    </source>
</evidence>
<evidence type="ECO:0000259" key="8">
    <source>
        <dbReference type="PROSITE" id="PS51100"/>
    </source>
</evidence>
<dbReference type="Proteomes" id="UP001230220">
    <property type="component" value="Unassembled WGS sequence"/>
</dbReference>
<dbReference type="InterPro" id="IPR051819">
    <property type="entry name" value="PTS_sugar-specific_EIIB"/>
</dbReference>
<dbReference type="PROSITE" id="PS51100">
    <property type="entry name" value="PTS_EIIB_TYPE_3"/>
    <property type="match status" value="1"/>
</dbReference>
<dbReference type="Pfam" id="PF02302">
    <property type="entry name" value="PTS_IIB"/>
    <property type="match status" value="1"/>
</dbReference>
<keyword evidence="1" id="KW-0813">Transport</keyword>
<dbReference type="Gene3D" id="3.40.50.2300">
    <property type="match status" value="1"/>
</dbReference>
<protein>
    <submittedName>
        <fullName evidence="9">PTS system cellobiose-specific IIB component</fullName>
    </submittedName>
</protein>
<evidence type="ECO:0000256" key="1">
    <source>
        <dbReference type="ARBA" id="ARBA00022448"/>
    </source>
</evidence>